<keyword evidence="4" id="KW-0808">Transferase</keyword>
<dbReference type="Gene3D" id="3.30.200.20">
    <property type="entry name" value="Phosphorylase Kinase, domain 1"/>
    <property type="match status" value="1"/>
</dbReference>
<dbReference type="EMBL" id="CAMXCT010005768">
    <property type="protein sequence ID" value="CAI4013212.1"/>
    <property type="molecule type" value="Genomic_DNA"/>
</dbReference>
<dbReference type="InterPro" id="IPR011009">
    <property type="entry name" value="Kinase-like_dom_sf"/>
</dbReference>
<dbReference type="PANTHER" id="PTHR22603">
    <property type="entry name" value="CHOLINE/ETHANOALAMINE KINASE"/>
    <property type="match status" value="1"/>
</dbReference>
<dbReference type="PANTHER" id="PTHR22603:SF93">
    <property type="entry name" value="RE24176P"/>
    <property type="match status" value="1"/>
</dbReference>
<keyword evidence="4" id="KW-0418">Kinase</keyword>
<dbReference type="Proteomes" id="UP001152797">
    <property type="component" value="Unassembled WGS sequence"/>
</dbReference>
<dbReference type="Pfam" id="PF01633">
    <property type="entry name" value="Choline_kinase"/>
    <property type="match status" value="2"/>
</dbReference>
<dbReference type="GO" id="GO:0006646">
    <property type="term" value="P:phosphatidylethanolamine biosynthetic process"/>
    <property type="evidence" value="ECO:0007669"/>
    <property type="project" value="TreeGrafter"/>
</dbReference>
<evidence type="ECO:0000313" key="2">
    <source>
        <dbReference type="EMBL" id="CAI4013212.1"/>
    </source>
</evidence>
<comment type="similarity">
    <text evidence="1">Belongs to the choline/ethanolamine kinase family.</text>
</comment>
<dbReference type="GO" id="GO:0004103">
    <property type="term" value="F:choline kinase activity"/>
    <property type="evidence" value="ECO:0007669"/>
    <property type="project" value="TreeGrafter"/>
</dbReference>
<dbReference type="AlphaFoldDB" id="A0A9P1GK60"/>
<proteinExistence type="inferred from homology"/>
<comment type="caution">
    <text evidence="2">The sequence shown here is derived from an EMBL/GenBank/DDBJ whole genome shotgun (WGS) entry which is preliminary data.</text>
</comment>
<reference evidence="2" key="1">
    <citation type="submission" date="2022-10" db="EMBL/GenBank/DDBJ databases">
        <authorList>
            <person name="Chen Y."/>
            <person name="Dougan E. K."/>
            <person name="Chan C."/>
            <person name="Rhodes N."/>
            <person name="Thang M."/>
        </authorList>
    </citation>
    <scope>NUCLEOTIDE SEQUENCE</scope>
</reference>
<dbReference type="EMBL" id="CAMXCT020005768">
    <property type="protein sequence ID" value="CAL1166587.1"/>
    <property type="molecule type" value="Genomic_DNA"/>
</dbReference>
<evidence type="ECO:0000313" key="3">
    <source>
        <dbReference type="EMBL" id="CAL1166587.1"/>
    </source>
</evidence>
<dbReference type="GO" id="GO:0005737">
    <property type="term" value="C:cytoplasm"/>
    <property type="evidence" value="ECO:0007669"/>
    <property type="project" value="TreeGrafter"/>
</dbReference>
<dbReference type="SUPFAM" id="SSF56112">
    <property type="entry name" value="Protein kinase-like (PK-like)"/>
    <property type="match status" value="1"/>
</dbReference>
<sequence>MPVLRPASSFLKHVLQVRPTWRSRDVDIAEITVAISNSVFRVSCGKEKVLLRIYGPTAHGIFRRDDEVRRARYVAGCGFGPQVLLNFDEGRVEEWLEGRAPSHEEIRSDEAIERIARKLRSFHDRTGLNHNDLHHNNMLISGGDLQFLDFEYSGDLDPAYDIANHFNATAQALQNSSH</sequence>
<evidence type="ECO:0000313" key="4">
    <source>
        <dbReference type="EMBL" id="CAL4800524.1"/>
    </source>
</evidence>
<keyword evidence="5" id="KW-1185">Reference proteome</keyword>
<organism evidence="2">
    <name type="scientific">Cladocopium goreaui</name>
    <dbReference type="NCBI Taxonomy" id="2562237"/>
    <lineage>
        <taxon>Eukaryota</taxon>
        <taxon>Sar</taxon>
        <taxon>Alveolata</taxon>
        <taxon>Dinophyceae</taxon>
        <taxon>Suessiales</taxon>
        <taxon>Symbiodiniaceae</taxon>
        <taxon>Cladocopium</taxon>
    </lineage>
</organism>
<dbReference type="Gene3D" id="3.90.1200.10">
    <property type="match status" value="1"/>
</dbReference>
<dbReference type="EMBL" id="CAMXCT030005768">
    <property type="protein sequence ID" value="CAL4800524.1"/>
    <property type="molecule type" value="Genomic_DNA"/>
</dbReference>
<name>A0A9P1GK60_9DINO</name>
<evidence type="ECO:0000256" key="1">
    <source>
        <dbReference type="ARBA" id="ARBA00038211"/>
    </source>
</evidence>
<evidence type="ECO:0000313" key="5">
    <source>
        <dbReference type="Proteomes" id="UP001152797"/>
    </source>
</evidence>
<protein>
    <submittedName>
        <fullName evidence="4">Probable choline kinase 3</fullName>
    </submittedName>
</protein>
<dbReference type="OrthoDB" id="10267235at2759"/>
<reference evidence="3" key="2">
    <citation type="submission" date="2024-04" db="EMBL/GenBank/DDBJ databases">
        <authorList>
            <person name="Chen Y."/>
            <person name="Shah S."/>
            <person name="Dougan E. K."/>
            <person name="Thang M."/>
            <person name="Chan C."/>
        </authorList>
    </citation>
    <scope>NUCLEOTIDE SEQUENCE [LARGE SCALE GENOMIC DNA]</scope>
</reference>
<gene>
    <name evidence="2" type="ORF">C1SCF055_LOCUS38202</name>
</gene>
<dbReference type="GO" id="GO:0004305">
    <property type="term" value="F:ethanolamine kinase activity"/>
    <property type="evidence" value="ECO:0007669"/>
    <property type="project" value="TreeGrafter"/>
</dbReference>
<accession>A0A9P1GK60</accession>